<organism evidence="4 5">
    <name type="scientific">Paenibacillus faecis</name>
    <dbReference type="NCBI Taxonomy" id="862114"/>
    <lineage>
        <taxon>Bacteria</taxon>
        <taxon>Bacillati</taxon>
        <taxon>Bacillota</taxon>
        <taxon>Bacilli</taxon>
        <taxon>Bacillales</taxon>
        <taxon>Paenibacillaceae</taxon>
        <taxon>Paenibacillus</taxon>
    </lineage>
</organism>
<dbReference type="PANTHER" id="PTHR43420">
    <property type="entry name" value="ACETYLTRANSFERASE"/>
    <property type="match status" value="1"/>
</dbReference>
<dbReference type="InterPro" id="IPR016181">
    <property type="entry name" value="Acyl_CoA_acyltransferase"/>
</dbReference>
<dbReference type="CDD" id="cd04301">
    <property type="entry name" value="NAT_SF"/>
    <property type="match status" value="1"/>
</dbReference>
<dbReference type="Gene3D" id="3.40.630.30">
    <property type="match status" value="1"/>
</dbReference>
<dbReference type="EMBL" id="VSDO01000003">
    <property type="protein sequence ID" value="TYA12552.1"/>
    <property type="molecule type" value="Genomic_DNA"/>
</dbReference>
<feature type="domain" description="N-acetyltransferase" evidence="3">
    <location>
        <begin position="1"/>
        <end position="162"/>
    </location>
</feature>
<dbReference type="InterPro" id="IPR000182">
    <property type="entry name" value="GNAT_dom"/>
</dbReference>
<sequence>MIIRRLNPKDAKLYRAIRLEALQTAPEAFGSSYEEEKQYPLELYERRFQEEYSATFGAFLEEQLCGVVTLVREQRNKLKHRANIYGVYVSPQTRGRGIAKKLLLEAIRKAEDMGGVEQIHLSVVTSNEAAGKLYRSLGFETYGVQKKALKINDSYYDEELMCYPIHGDGSIGQ</sequence>
<proteinExistence type="predicted"/>
<dbReference type="PROSITE" id="PS51186">
    <property type="entry name" value="GNAT"/>
    <property type="match status" value="1"/>
</dbReference>
<evidence type="ECO:0000313" key="4">
    <source>
        <dbReference type="EMBL" id="TYA12552.1"/>
    </source>
</evidence>
<comment type="caution">
    <text evidence="4">The sequence shown here is derived from an EMBL/GenBank/DDBJ whole genome shotgun (WGS) entry which is preliminary data.</text>
</comment>
<keyword evidence="2" id="KW-0012">Acyltransferase</keyword>
<dbReference type="SUPFAM" id="SSF55729">
    <property type="entry name" value="Acyl-CoA N-acyltransferases (Nat)"/>
    <property type="match status" value="1"/>
</dbReference>
<dbReference type="InterPro" id="IPR050680">
    <property type="entry name" value="YpeA/RimI_acetyltransf"/>
</dbReference>
<evidence type="ECO:0000313" key="5">
    <source>
        <dbReference type="Proteomes" id="UP000325218"/>
    </source>
</evidence>
<dbReference type="RefSeq" id="WP_148454397.1">
    <property type="nucleotide sequence ID" value="NZ_VSDO01000003.1"/>
</dbReference>
<dbReference type="AlphaFoldDB" id="A0A5D0CRY8"/>
<dbReference type="GO" id="GO:0016747">
    <property type="term" value="F:acyltransferase activity, transferring groups other than amino-acyl groups"/>
    <property type="evidence" value="ECO:0007669"/>
    <property type="project" value="InterPro"/>
</dbReference>
<evidence type="ECO:0000256" key="1">
    <source>
        <dbReference type="ARBA" id="ARBA00022679"/>
    </source>
</evidence>
<dbReference type="OrthoDB" id="9799092at2"/>
<evidence type="ECO:0000259" key="3">
    <source>
        <dbReference type="PROSITE" id="PS51186"/>
    </source>
</evidence>
<reference evidence="4 5" key="1">
    <citation type="submission" date="2019-08" db="EMBL/GenBank/DDBJ databases">
        <title>Genome sequencing of Paenibacillus faecis DSM 23593(T).</title>
        <authorList>
            <person name="Kook J.-K."/>
            <person name="Park S.-N."/>
            <person name="Lim Y.K."/>
        </authorList>
    </citation>
    <scope>NUCLEOTIDE SEQUENCE [LARGE SCALE GENOMIC DNA]</scope>
    <source>
        <strain evidence="4 5">DSM 23593</strain>
    </source>
</reference>
<keyword evidence="1 4" id="KW-0808">Transferase</keyword>
<dbReference type="Pfam" id="PF00583">
    <property type="entry name" value="Acetyltransf_1"/>
    <property type="match status" value="1"/>
</dbReference>
<keyword evidence="5" id="KW-1185">Reference proteome</keyword>
<name>A0A5D0CRY8_9BACL</name>
<evidence type="ECO:0000256" key="2">
    <source>
        <dbReference type="ARBA" id="ARBA00023315"/>
    </source>
</evidence>
<protein>
    <submittedName>
        <fullName evidence="4">GNAT family N-acetyltransferase</fullName>
    </submittedName>
</protein>
<gene>
    <name evidence="4" type="ORF">FRY98_17890</name>
</gene>
<accession>A0A5D0CRY8</accession>
<dbReference type="Proteomes" id="UP000325218">
    <property type="component" value="Unassembled WGS sequence"/>
</dbReference>